<protein>
    <submittedName>
        <fullName evidence="3">Uncharacterized protein</fullName>
    </submittedName>
</protein>
<name>A0ABR1UZX7_9PEZI</name>
<evidence type="ECO:0000256" key="2">
    <source>
        <dbReference type="SAM" id="SignalP"/>
    </source>
</evidence>
<evidence type="ECO:0000313" key="3">
    <source>
        <dbReference type="EMBL" id="KAK8064480.1"/>
    </source>
</evidence>
<feature type="signal peptide" evidence="2">
    <location>
        <begin position="1"/>
        <end position="17"/>
    </location>
</feature>
<dbReference type="GeneID" id="92091590"/>
<evidence type="ECO:0000313" key="4">
    <source>
        <dbReference type="Proteomes" id="UP001480595"/>
    </source>
</evidence>
<keyword evidence="4" id="KW-1185">Reference proteome</keyword>
<reference evidence="3 4" key="1">
    <citation type="submission" date="2023-01" db="EMBL/GenBank/DDBJ databases">
        <title>Analysis of 21 Apiospora genomes using comparative genomics revels a genus with tremendous synthesis potential of carbohydrate active enzymes and secondary metabolites.</title>
        <authorList>
            <person name="Sorensen T."/>
        </authorList>
    </citation>
    <scope>NUCLEOTIDE SEQUENCE [LARGE SCALE GENOMIC DNA]</scope>
    <source>
        <strain evidence="3 4">CBS 135458</strain>
    </source>
</reference>
<gene>
    <name evidence="3" type="ORF">PG994_007118</name>
</gene>
<feature type="compositionally biased region" description="Basic and acidic residues" evidence="1">
    <location>
        <begin position="93"/>
        <end position="111"/>
    </location>
</feature>
<dbReference type="Proteomes" id="UP001480595">
    <property type="component" value="Unassembled WGS sequence"/>
</dbReference>
<organism evidence="3 4">
    <name type="scientific">Apiospora phragmitis</name>
    <dbReference type="NCBI Taxonomy" id="2905665"/>
    <lineage>
        <taxon>Eukaryota</taxon>
        <taxon>Fungi</taxon>
        <taxon>Dikarya</taxon>
        <taxon>Ascomycota</taxon>
        <taxon>Pezizomycotina</taxon>
        <taxon>Sordariomycetes</taxon>
        <taxon>Xylariomycetidae</taxon>
        <taxon>Amphisphaeriales</taxon>
        <taxon>Apiosporaceae</taxon>
        <taxon>Apiospora</taxon>
    </lineage>
</organism>
<proteinExistence type="predicted"/>
<sequence>MELLGLSFAFCLPLAAANSYTYSGHIDFQEKGWDAAFGDPGVIHDNWNQAGNTGYRANIAAADIPRPGYGGNDPEDNLWTSTVWRHRVGQDAHDMSPRDEQKPIGPEKPKQDGTASAEDDVKSARDGLKLKGLCATIYHLGEEAQKRARYDDGNCKSFLSDDCMYSMMSETGRYCEDFLRTKEPLVRSPSSCVGSDSAVSFGGIEHSLEWDAFWAYHGDAHDPADKGALVAMQEAVVPIVWHTTQSFQSDKNEFTDTRLSKSFTPSSAPVAVARDQELVG</sequence>
<comment type="caution">
    <text evidence="3">The sequence shown here is derived from an EMBL/GenBank/DDBJ whole genome shotgun (WGS) entry which is preliminary data.</text>
</comment>
<feature type="chain" id="PRO_5045286255" evidence="2">
    <location>
        <begin position="18"/>
        <end position="280"/>
    </location>
</feature>
<feature type="region of interest" description="Disordered" evidence="1">
    <location>
        <begin position="93"/>
        <end position="122"/>
    </location>
</feature>
<keyword evidence="2" id="KW-0732">Signal</keyword>
<evidence type="ECO:0000256" key="1">
    <source>
        <dbReference type="SAM" id="MobiDB-lite"/>
    </source>
</evidence>
<accession>A0ABR1UZX7</accession>
<dbReference type="EMBL" id="JAQQWL010000007">
    <property type="protein sequence ID" value="KAK8064480.1"/>
    <property type="molecule type" value="Genomic_DNA"/>
</dbReference>
<dbReference type="RefSeq" id="XP_066715469.1">
    <property type="nucleotide sequence ID" value="XM_066858527.1"/>
</dbReference>